<evidence type="ECO:0000313" key="1">
    <source>
        <dbReference type="EnsemblPlants" id="AVESA.00010b.r2.5AG0858620.1.CDS"/>
    </source>
</evidence>
<evidence type="ECO:0000313" key="2">
    <source>
        <dbReference type="Proteomes" id="UP001732700"/>
    </source>
</evidence>
<sequence>MMGRCGAFEHTTTLSSMHFTHCTPDTIPSHAALSGSTLQIYSIQIKDLNGNLNWPLKVYGVVVARDTVDRNRNILFSRTKRNHQLLTEKDPFLHLTGPSRAILAVDPVDFEVELKINKGLEFRERVLISLHNRYYATDNASIFLRGPECTAELSIERLATPLRATIVGARVVEGGWPFKHGCRVVCSPFVAAAEAMPREVVLLDYHGKRMRVGWDRYLHLSRNVISV</sequence>
<reference evidence="1" key="1">
    <citation type="submission" date="2021-05" db="EMBL/GenBank/DDBJ databases">
        <authorList>
            <person name="Scholz U."/>
            <person name="Mascher M."/>
            <person name="Fiebig A."/>
        </authorList>
    </citation>
    <scope>NUCLEOTIDE SEQUENCE [LARGE SCALE GENOMIC DNA]</scope>
</reference>
<keyword evidence="2" id="KW-1185">Reference proteome</keyword>
<dbReference type="Proteomes" id="UP001732700">
    <property type="component" value="Chromosome 5A"/>
</dbReference>
<proteinExistence type="predicted"/>
<dbReference type="EnsemblPlants" id="AVESA.00010b.r2.5AG0858620.1">
    <property type="protein sequence ID" value="AVESA.00010b.r2.5AG0858620.1.CDS"/>
    <property type="gene ID" value="AVESA.00010b.r2.5AG0858620"/>
</dbReference>
<organism evidence="1 2">
    <name type="scientific">Avena sativa</name>
    <name type="common">Oat</name>
    <dbReference type="NCBI Taxonomy" id="4498"/>
    <lineage>
        <taxon>Eukaryota</taxon>
        <taxon>Viridiplantae</taxon>
        <taxon>Streptophyta</taxon>
        <taxon>Embryophyta</taxon>
        <taxon>Tracheophyta</taxon>
        <taxon>Spermatophyta</taxon>
        <taxon>Magnoliopsida</taxon>
        <taxon>Liliopsida</taxon>
        <taxon>Poales</taxon>
        <taxon>Poaceae</taxon>
        <taxon>BOP clade</taxon>
        <taxon>Pooideae</taxon>
        <taxon>Poodae</taxon>
        <taxon>Poeae</taxon>
        <taxon>Poeae Chloroplast Group 1 (Aveneae type)</taxon>
        <taxon>Aveninae</taxon>
        <taxon>Avena</taxon>
    </lineage>
</organism>
<accession>A0ACD5XV93</accession>
<reference evidence="1" key="2">
    <citation type="submission" date="2025-09" db="UniProtKB">
        <authorList>
            <consortium name="EnsemblPlants"/>
        </authorList>
    </citation>
    <scope>IDENTIFICATION</scope>
</reference>
<protein>
    <submittedName>
        <fullName evidence="1">Uncharacterized protein</fullName>
    </submittedName>
</protein>
<name>A0ACD5XV93_AVESA</name>